<evidence type="ECO:0000256" key="3">
    <source>
        <dbReference type="ARBA" id="ARBA00022525"/>
    </source>
</evidence>
<dbReference type="PROSITE" id="PS51892">
    <property type="entry name" value="SUBTILASE"/>
    <property type="match status" value="2"/>
</dbReference>
<protein>
    <recommendedName>
        <fullName evidence="15">Cucumisin</fullName>
    </recommendedName>
</protein>
<gene>
    <name evidence="13" type="ORF">JCGZ_01361</name>
</gene>
<dbReference type="FunFam" id="3.40.50.200:FF:000006">
    <property type="entry name" value="Subtilisin-like protease SBT1.5"/>
    <property type="match status" value="1"/>
</dbReference>
<dbReference type="OrthoDB" id="850379at2759"/>
<evidence type="ECO:0000256" key="2">
    <source>
        <dbReference type="ARBA" id="ARBA00011073"/>
    </source>
</evidence>
<dbReference type="SUPFAM" id="SSF52743">
    <property type="entry name" value="Subtilisin-like"/>
    <property type="match status" value="2"/>
</dbReference>
<dbReference type="GO" id="GO:0005576">
    <property type="term" value="C:extracellular region"/>
    <property type="evidence" value="ECO:0007669"/>
    <property type="project" value="UniProtKB-SubCell"/>
</dbReference>
<dbReference type="InterPro" id="IPR023828">
    <property type="entry name" value="Peptidase_S8_Ser-AS"/>
</dbReference>
<name>A0A067L8T2_JATCU</name>
<keyword evidence="5" id="KW-0732">Signal</keyword>
<evidence type="ECO:0000256" key="9">
    <source>
        <dbReference type="PROSITE-ProRule" id="PRU01240"/>
    </source>
</evidence>
<dbReference type="Gene3D" id="2.60.40.2310">
    <property type="match status" value="2"/>
</dbReference>
<comment type="subcellular location">
    <subcellularLocation>
        <location evidence="1">Secreted</location>
    </subcellularLocation>
</comment>
<dbReference type="InterPro" id="IPR010259">
    <property type="entry name" value="S8pro/Inhibitor_I9"/>
</dbReference>
<dbReference type="InterPro" id="IPR041469">
    <property type="entry name" value="Subtilisin-like_FN3"/>
</dbReference>
<evidence type="ECO:0000256" key="8">
    <source>
        <dbReference type="PIRSR" id="PIRSR615500-1"/>
    </source>
</evidence>
<dbReference type="MEROPS" id="S08.092"/>
<dbReference type="InterPro" id="IPR037045">
    <property type="entry name" value="S8pro/Inhibitor_I9_sf"/>
</dbReference>
<feature type="active site" description="Charge relay system" evidence="9">
    <location>
        <position position="832"/>
    </location>
</feature>
<accession>A0A067L8T2</accession>
<organism evidence="13 14">
    <name type="scientific">Jatropha curcas</name>
    <name type="common">Barbados nut</name>
    <dbReference type="NCBI Taxonomy" id="180498"/>
    <lineage>
        <taxon>Eukaryota</taxon>
        <taxon>Viridiplantae</taxon>
        <taxon>Streptophyta</taxon>
        <taxon>Embryophyta</taxon>
        <taxon>Tracheophyta</taxon>
        <taxon>Spermatophyta</taxon>
        <taxon>Magnoliopsida</taxon>
        <taxon>eudicotyledons</taxon>
        <taxon>Gunneridae</taxon>
        <taxon>Pentapetalae</taxon>
        <taxon>rosids</taxon>
        <taxon>fabids</taxon>
        <taxon>Malpighiales</taxon>
        <taxon>Euphorbiaceae</taxon>
        <taxon>Crotonoideae</taxon>
        <taxon>Jatropheae</taxon>
        <taxon>Jatropha</taxon>
    </lineage>
</organism>
<evidence type="ECO:0008006" key="15">
    <source>
        <dbReference type="Google" id="ProtNLM"/>
    </source>
</evidence>
<reference evidence="13 14" key="1">
    <citation type="journal article" date="2014" name="PLoS ONE">
        <title>Global Analysis of Gene Expression Profiles in Physic Nut (Jatropha curcas L.) Seedlings Exposed to Salt Stress.</title>
        <authorList>
            <person name="Zhang L."/>
            <person name="Zhang C."/>
            <person name="Wu P."/>
            <person name="Chen Y."/>
            <person name="Li M."/>
            <person name="Jiang H."/>
            <person name="Wu G."/>
        </authorList>
    </citation>
    <scope>NUCLEOTIDE SEQUENCE [LARGE SCALE GENOMIC DNA]</scope>
    <source>
        <strain evidence="14">cv. GZQX0401</strain>
        <tissue evidence="13">Young leaves</tissue>
    </source>
</reference>
<dbReference type="Pfam" id="PF17766">
    <property type="entry name" value="fn3_6"/>
    <property type="match status" value="2"/>
</dbReference>
<dbReference type="InterPro" id="IPR036852">
    <property type="entry name" value="Peptidase_S8/S53_dom_sf"/>
</dbReference>
<dbReference type="PROSITE" id="PS00138">
    <property type="entry name" value="SUBTILASE_SER"/>
    <property type="match status" value="2"/>
</dbReference>
<keyword evidence="6 9" id="KW-0378">Hydrolase</keyword>
<feature type="active site" description="Charge relay system" evidence="9">
    <location>
        <position position="798"/>
    </location>
</feature>
<dbReference type="InterPro" id="IPR000209">
    <property type="entry name" value="Peptidase_S8/S53_dom"/>
</dbReference>
<dbReference type="STRING" id="180498.A0A067L8T2"/>
<evidence type="ECO:0000313" key="14">
    <source>
        <dbReference type="Proteomes" id="UP000027138"/>
    </source>
</evidence>
<sequence length="1365" mass="146103">MGEQLKGEFAMSSFHHLSMLQKVIGSNFSPKSLHHSFTRSFNGFVAELTEDEAQKIAGLDNVVSVFPSEVRTLDTTRSWDFLGFSQQVQRATLESDIIIGVFDSGIWPESESFNDEGFGPPPSRWKGSCQVSSNFTCNNKIIGAKYYRESGSFRPSDDISPRDTKGHGTHVASTAAGNIVSEASVLGVGLGTAKGGVPSARIAVYKVCWEKGCKDGDTLKAFDDAIADGVDIISISIGEESPEHYFKDPYAIGAFHAMKNGVFVSISAGNLGPDPSSITKCAPWYLSVAASTIDRKFISKVQLGNNQIYEGIAINTFDLSQTMYPLIYGGDAPNKDGNFTPAQSSLCEENSLDPDLVKGKIVLCDDRINGETALLAGAIGTVMKGRSHKHRAYNYPLPASYIGDSGDENNSILSYIRSTSNAIATINKSIEVNNPIAPFVPYFSSRGPNSITPDILKPDIAAPGVNILAAWSPVRSATGLDGDNRFLLYKITSGTSMACPHATGVAAYIKSYHPTWSPSAIKSAIMTTASPMSSEWNSDAEFAYGSGHINPLKAKDPGLVYDAEPIDYIKFLCGQGYDIGRLRQVTGDFSVCSEENNGTVWDLNYPSFALSTRNSTLVTSRVFNRTVTNVGLANSTYKATVTSPPGLNIEVNPSILAFTSLGQNLSFTLTVEGNIVSSMASASLVWDDGIYQTYIVYMGDRPKGQFSATNFHINKLQEVVGSQASDYLVHSYHRSFNGFVAKLTEGEKQKLEGMEGVVSVFPSQKKKLHTTRSWDFMGFSLNVTRSTKESDVIIGMLDSGIWPDKVIGARYYLSEREIAPGEIASPRDSGGHGTHTASTAAGNIVDKASLLGIGSGTARGGFPSARIAVYKICWSDGCSDADILAAFDDAIADGVDIISLSVGGWPLDYFQDVIAIGAFHSMKNGILTSNSAGNSGPFAESVMNFAPWALSVAASTIDRKFVSQVKIGNGAIYEGLSINTFDLGNTTYPIIYGGDAPNTTGGYDGLSSRLCSTGSLNKTLVEGKIVLCDAETDGRGALAAGAVGTIMQNGYFKDMSFSFALPASILSMSDGAHILEYLKSTSDPTATILKSIECKDRLAPYVATFSSRGPNPLTRDIIKPDLTAPGVDILAAWTEASSMTKYEGDNRIVPYNIISGTSMSCPHASAVAAYVKSFHPTWSADAIKSALMTTAFSMSADNNADAEFAYGSGHINPVMAADPGLIYDAGEVDYVKFLCGQGYNTKLLQLITGDDSSCSEATNGTVWDLNYPSFALSTKIGNSITRKFHRTVTNVGSPVSTYKAIIKETAGLKIEVEPNVLSFNSLGQKECFVVTVEATLIKNVMSGALIWEDGVYQVRSPIVAHATYP</sequence>
<dbReference type="Gene3D" id="3.40.50.200">
    <property type="entry name" value="Peptidase S8/S53 domain"/>
    <property type="match status" value="2"/>
</dbReference>
<dbReference type="CDD" id="cd02120">
    <property type="entry name" value="PA_subtilisin_like"/>
    <property type="match status" value="2"/>
</dbReference>
<evidence type="ECO:0000256" key="5">
    <source>
        <dbReference type="ARBA" id="ARBA00022729"/>
    </source>
</evidence>
<feature type="domain" description="Peptidase S8/S53" evidence="10">
    <location>
        <begin position="790"/>
        <end position="1207"/>
    </location>
</feature>
<dbReference type="GO" id="GO:0006508">
    <property type="term" value="P:proteolysis"/>
    <property type="evidence" value="ECO:0007669"/>
    <property type="project" value="UniProtKB-KW"/>
</dbReference>
<keyword evidence="3" id="KW-0964">Secreted</keyword>
<dbReference type="Gene3D" id="3.30.70.80">
    <property type="entry name" value="Peptidase S8 propeptide/proteinase inhibitor I9"/>
    <property type="match status" value="1"/>
</dbReference>
<dbReference type="GO" id="GO:0009609">
    <property type="term" value="P:response to symbiotic bacterium"/>
    <property type="evidence" value="ECO:0007669"/>
    <property type="project" value="UniProtKB-ARBA"/>
</dbReference>
<feature type="domain" description="Subtilisin-like protease fibronectin type-III" evidence="12">
    <location>
        <begin position="1264"/>
        <end position="1359"/>
    </location>
</feature>
<comment type="similarity">
    <text evidence="2 9">Belongs to the peptidase S8 family.</text>
</comment>
<feature type="domain" description="Inhibitor I9" evidence="11">
    <location>
        <begin position="11"/>
        <end position="73"/>
    </location>
</feature>
<feature type="active site" description="Charge relay system" evidence="9">
    <location>
        <position position="1158"/>
    </location>
</feature>
<keyword evidence="7 9" id="KW-0720">Serine protease</keyword>
<feature type="domain" description="Subtilisin-like protease fibronectin type-III" evidence="12">
    <location>
        <begin position="602"/>
        <end position="691"/>
    </location>
</feature>
<evidence type="ECO:0000256" key="4">
    <source>
        <dbReference type="ARBA" id="ARBA00022670"/>
    </source>
</evidence>
<dbReference type="InterPro" id="IPR022398">
    <property type="entry name" value="Peptidase_S8_His-AS"/>
</dbReference>
<evidence type="ECO:0000256" key="1">
    <source>
        <dbReference type="ARBA" id="ARBA00004613"/>
    </source>
</evidence>
<evidence type="ECO:0000313" key="13">
    <source>
        <dbReference type="EMBL" id="KDP44861.1"/>
    </source>
</evidence>
<dbReference type="Gene3D" id="3.50.30.30">
    <property type="match status" value="2"/>
</dbReference>
<dbReference type="CDD" id="cd04852">
    <property type="entry name" value="Peptidases_S8_3"/>
    <property type="match status" value="2"/>
</dbReference>
<evidence type="ECO:0000259" key="10">
    <source>
        <dbReference type="Pfam" id="PF00082"/>
    </source>
</evidence>
<dbReference type="InterPro" id="IPR034197">
    <property type="entry name" value="Peptidases_S8_3"/>
</dbReference>
<dbReference type="Pfam" id="PF00082">
    <property type="entry name" value="Peptidase_S8"/>
    <property type="match status" value="2"/>
</dbReference>
<dbReference type="InterPro" id="IPR015500">
    <property type="entry name" value="Peptidase_S8_subtilisin-rel"/>
</dbReference>
<feature type="domain" description="Peptidase S8/S53" evidence="10">
    <location>
        <begin position="95"/>
        <end position="541"/>
    </location>
</feature>
<evidence type="ECO:0000256" key="6">
    <source>
        <dbReference type="ARBA" id="ARBA00022801"/>
    </source>
</evidence>
<dbReference type="GO" id="GO:0004252">
    <property type="term" value="F:serine-type endopeptidase activity"/>
    <property type="evidence" value="ECO:0007669"/>
    <property type="project" value="UniProtKB-UniRule"/>
</dbReference>
<dbReference type="Pfam" id="PF05922">
    <property type="entry name" value="Inhibitor_I9"/>
    <property type="match status" value="2"/>
</dbReference>
<feature type="active site" description="Charge relay system" evidence="8 9">
    <location>
        <position position="496"/>
    </location>
</feature>
<dbReference type="EMBL" id="KK914240">
    <property type="protein sequence ID" value="KDP44861.1"/>
    <property type="molecule type" value="Genomic_DNA"/>
</dbReference>
<dbReference type="PROSITE" id="PS00137">
    <property type="entry name" value="SUBTILASE_HIS"/>
    <property type="match status" value="1"/>
</dbReference>
<dbReference type="Proteomes" id="UP000027138">
    <property type="component" value="Unassembled WGS sequence"/>
</dbReference>
<feature type="active site" description="Charge relay system" evidence="8 9">
    <location>
        <position position="103"/>
    </location>
</feature>
<dbReference type="InterPro" id="IPR045051">
    <property type="entry name" value="SBT"/>
</dbReference>
<evidence type="ECO:0000259" key="11">
    <source>
        <dbReference type="Pfam" id="PF05922"/>
    </source>
</evidence>
<keyword evidence="14" id="KW-1185">Reference proteome</keyword>
<evidence type="ECO:0000256" key="7">
    <source>
        <dbReference type="ARBA" id="ARBA00022825"/>
    </source>
</evidence>
<evidence type="ECO:0000259" key="12">
    <source>
        <dbReference type="Pfam" id="PF17766"/>
    </source>
</evidence>
<keyword evidence="4 9" id="KW-0645">Protease</keyword>
<feature type="domain" description="Inhibitor I9" evidence="11">
    <location>
        <begin position="693"/>
        <end position="769"/>
    </location>
</feature>
<dbReference type="PRINTS" id="PR00723">
    <property type="entry name" value="SUBTILISIN"/>
</dbReference>
<feature type="active site" description="Charge relay system" evidence="8 9">
    <location>
        <position position="167"/>
    </location>
</feature>
<dbReference type="PANTHER" id="PTHR10795">
    <property type="entry name" value="PROPROTEIN CONVERTASE SUBTILISIN/KEXIN"/>
    <property type="match status" value="1"/>
</dbReference>
<proteinExistence type="inferred from homology"/>